<dbReference type="AlphaFoldDB" id="A0A0F8YGA3"/>
<evidence type="ECO:0000313" key="1">
    <source>
        <dbReference type="EMBL" id="KKK53214.1"/>
    </source>
</evidence>
<feature type="non-terminal residue" evidence="1">
    <location>
        <position position="1"/>
    </location>
</feature>
<protein>
    <submittedName>
        <fullName evidence="1">Uncharacterized protein</fullName>
    </submittedName>
</protein>
<gene>
    <name evidence="1" type="ORF">LCGC14_3097050</name>
</gene>
<organism evidence="1">
    <name type="scientific">marine sediment metagenome</name>
    <dbReference type="NCBI Taxonomy" id="412755"/>
    <lineage>
        <taxon>unclassified sequences</taxon>
        <taxon>metagenomes</taxon>
        <taxon>ecological metagenomes</taxon>
    </lineage>
</organism>
<reference evidence="1" key="1">
    <citation type="journal article" date="2015" name="Nature">
        <title>Complex archaea that bridge the gap between prokaryotes and eukaryotes.</title>
        <authorList>
            <person name="Spang A."/>
            <person name="Saw J.H."/>
            <person name="Jorgensen S.L."/>
            <person name="Zaremba-Niedzwiedzka K."/>
            <person name="Martijn J."/>
            <person name="Lind A.E."/>
            <person name="van Eijk R."/>
            <person name="Schleper C."/>
            <person name="Guy L."/>
            <person name="Ettema T.J."/>
        </authorList>
    </citation>
    <scope>NUCLEOTIDE SEQUENCE</scope>
</reference>
<sequence length="27" mass="3009">AEDAIARIRAIAHDALQEVYRAERGDV</sequence>
<comment type="caution">
    <text evidence="1">The sequence shown here is derived from an EMBL/GenBank/DDBJ whole genome shotgun (WGS) entry which is preliminary data.</text>
</comment>
<accession>A0A0F8YGA3</accession>
<dbReference type="EMBL" id="LAZR01066619">
    <property type="protein sequence ID" value="KKK53214.1"/>
    <property type="molecule type" value="Genomic_DNA"/>
</dbReference>
<proteinExistence type="predicted"/>
<name>A0A0F8YGA3_9ZZZZ</name>